<organism evidence="1 2">
    <name type="scientific">Conexibacter stalactiti</name>
    <dbReference type="NCBI Taxonomy" id="1940611"/>
    <lineage>
        <taxon>Bacteria</taxon>
        <taxon>Bacillati</taxon>
        <taxon>Actinomycetota</taxon>
        <taxon>Thermoleophilia</taxon>
        <taxon>Solirubrobacterales</taxon>
        <taxon>Conexibacteraceae</taxon>
        <taxon>Conexibacter</taxon>
    </lineage>
</organism>
<sequence>MSALRELDRLLAADRIAAGKLPERELRTLREETERLAAALESPAGDLLPAVSSLTGERMPTPVAVAIARRANLRHSFELRRAVLADTLSVGEVAETLGIGRQSVHDRIRHRTLLAVKDHDRFRLPAWQFDAAQPSGTLVGLAQVLGELRDRPLNPFAQLVWFTTPKRSLRDRAPFDALAAGDLADVLAEARTVGAA</sequence>
<comment type="caution">
    <text evidence="1">The sequence shown here is derived from an EMBL/GenBank/DDBJ whole genome shotgun (WGS) entry which is preliminary data.</text>
</comment>
<dbReference type="Proteomes" id="UP001284601">
    <property type="component" value="Unassembled WGS sequence"/>
</dbReference>
<reference evidence="2" key="1">
    <citation type="submission" date="2023-07" db="EMBL/GenBank/DDBJ databases">
        <title>Conexibacter stalactiti sp. nov., isolated from stalactites in a lava cave and emended description of the genus Conexibacter.</title>
        <authorList>
            <person name="Lee S.D."/>
        </authorList>
    </citation>
    <scope>NUCLEOTIDE SEQUENCE [LARGE SCALE GENOMIC DNA]</scope>
    <source>
        <strain evidence="2">KCTC 39840</strain>
    </source>
</reference>
<evidence type="ECO:0000313" key="2">
    <source>
        <dbReference type="Proteomes" id="UP001284601"/>
    </source>
</evidence>
<dbReference type="EMBL" id="JAWSTH010000001">
    <property type="protein sequence ID" value="MDW5592867.1"/>
    <property type="molecule type" value="Genomic_DNA"/>
</dbReference>
<name>A0ABU4HJL7_9ACTN</name>
<evidence type="ECO:0008006" key="3">
    <source>
        <dbReference type="Google" id="ProtNLM"/>
    </source>
</evidence>
<protein>
    <recommendedName>
        <fullName evidence="3">DNA-binding protein</fullName>
    </recommendedName>
</protein>
<proteinExistence type="predicted"/>
<keyword evidence="2" id="KW-1185">Reference proteome</keyword>
<accession>A0ABU4HJL7</accession>
<dbReference type="RefSeq" id="WP_318595123.1">
    <property type="nucleotide sequence ID" value="NZ_JAWSTH010000001.1"/>
</dbReference>
<evidence type="ECO:0000313" key="1">
    <source>
        <dbReference type="EMBL" id="MDW5592867.1"/>
    </source>
</evidence>
<gene>
    <name evidence="1" type="ORF">R7226_00860</name>
</gene>